<name>A0AA91SRH3_9MYCO</name>
<protein>
    <recommendedName>
        <fullName evidence="5">Mce associated membrane protein</fullName>
    </recommendedName>
</protein>
<organism evidence="3 4">
    <name type="scientific">Mycolicibacillus koreensis</name>
    <dbReference type="NCBI Taxonomy" id="1069220"/>
    <lineage>
        <taxon>Bacteria</taxon>
        <taxon>Bacillati</taxon>
        <taxon>Actinomycetota</taxon>
        <taxon>Actinomycetes</taxon>
        <taxon>Mycobacteriales</taxon>
        <taxon>Mycobacteriaceae</taxon>
        <taxon>Mycolicibacillus</taxon>
    </lineage>
</organism>
<comment type="caution">
    <text evidence="3">The sequence shown here is derived from an EMBL/GenBank/DDBJ whole genome shotgun (WGS) entry which is preliminary data.</text>
</comment>
<evidence type="ECO:0008006" key="5">
    <source>
        <dbReference type="Google" id="ProtNLM"/>
    </source>
</evidence>
<proteinExistence type="predicted"/>
<evidence type="ECO:0000256" key="1">
    <source>
        <dbReference type="ARBA" id="ARBA00004370"/>
    </source>
</evidence>
<evidence type="ECO:0000313" key="3">
    <source>
        <dbReference type="EMBL" id="OSC33507.1"/>
    </source>
</evidence>
<evidence type="ECO:0000313" key="4">
    <source>
        <dbReference type="Proteomes" id="UP000193577"/>
    </source>
</evidence>
<reference evidence="3 4" key="1">
    <citation type="submission" date="2017-04" db="EMBL/GenBank/DDBJ databases">
        <title>The new phylogeny of genus Mycobacterium.</title>
        <authorList>
            <person name="Tortoli E."/>
            <person name="Trovato A."/>
            <person name="Cirillo D.M."/>
        </authorList>
    </citation>
    <scope>NUCLEOTIDE SEQUENCE [LARGE SCALE GENOMIC DNA]</scope>
    <source>
        <strain evidence="3 4">KCTC 19819</strain>
    </source>
</reference>
<dbReference type="EMBL" id="NCXO01000021">
    <property type="protein sequence ID" value="OSC33507.1"/>
    <property type="molecule type" value="Genomic_DNA"/>
</dbReference>
<dbReference type="AlphaFoldDB" id="A0AA91SRH3"/>
<dbReference type="PANTHER" id="PTHR37042">
    <property type="entry name" value="OUTER MEMBRANE PROTEIN RV1973"/>
    <property type="match status" value="1"/>
</dbReference>
<keyword evidence="4" id="KW-1185">Reference proteome</keyword>
<evidence type="ECO:0000256" key="2">
    <source>
        <dbReference type="ARBA" id="ARBA00023136"/>
    </source>
</evidence>
<dbReference type="Proteomes" id="UP000193577">
    <property type="component" value="Unassembled WGS sequence"/>
</dbReference>
<accession>A0AA91SRH3</accession>
<gene>
    <name evidence="3" type="ORF">B8W67_10825</name>
</gene>
<dbReference type="PANTHER" id="PTHR37042:SF4">
    <property type="entry name" value="OUTER MEMBRANE PROTEIN RV1973"/>
    <property type="match status" value="1"/>
</dbReference>
<keyword evidence="2" id="KW-0472">Membrane</keyword>
<sequence>MIVLLLAVVAYGGWQAYQRHRTDAAAAEARAAAERYVLTLTTIDGGDPARYFAAARDGATGMLQDMYTTSTPRLTRLLADKAVVAHGRVIDSAVKSARPTHVTVLLFVDQAVTNSDDPEPHLDRSRVDITMDKVDGRWLASRMETP</sequence>
<dbReference type="GO" id="GO:0016020">
    <property type="term" value="C:membrane"/>
    <property type="evidence" value="ECO:0007669"/>
    <property type="project" value="UniProtKB-SubCell"/>
</dbReference>
<comment type="subcellular location">
    <subcellularLocation>
        <location evidence="1">Membrane</location>
    </subcellularLocation>
</comment>